<gene>
    <name evidence="3" type="ORF">SSE37_21280</name>
</gene>
<name>A3K5I4_SAGS3</name>
<dbReference type="RefSeq" id="WP_005860321.1">
    <property type="nucleotide sequence ID" value="NZ_AAYA01000009.1"/>
</dbReference>
<feature type="region of interest" description="Disordered" evidence="1">
    <location>
        <begin position="52"/>
        <end position="82"/>
    </location>
</feature>
<keyword evidence="2" id="KW-1133">Transmembrane helix</keyword>
<reference evidence="3 4" key="1">
    <citation type="submission" date="2006-06" db="EMBL/GenBank/DDBJ databases">
        <authorList>
            <person name="Moran M.A."/>
            <person name="Ferriera S."/>
            <person name="Johnson J."/>
            <person name="Kravitz S."/>
            <person name="Beeson K."/>
            <person name="Sutton G."/>
            <person name="Rogers Y.-H."/>
            <person name="Friedman R."/>
            <person name="Frazier M."/>
            <person name="Venter J.C."/>
        </authorList>
    </citation>
    <scope>NUCLEOTIDE SEQUENCE [LARGE SCALE GENOMIC DNA]</scope>
    <source>
        <strain evidence="3 4">E-37</strain>
    </source>
</reference>
<keyword evidence="2" id="KW-0812">Transmembrane</keyword>
<keyword evidence="2" id="KW-0472">Membrane</keyword>
<feature type="compositionally biased region" description="Basic and acidic residues" evidence="1">
    <location>
        <begin position="52"/>
        <end position="61"/>
    </location>
</feature>
<keyword evidence="4" id="KW-1185">Reference proteome</keyword>
<comment type="caution">
    <text evidence="3">The sequence shown here is derived from an EMBL/GenBank/DDBJ whole genome shotgun (WGS) entry which is preliminary data.</text>
</comment>
<dbReference type="AlphaFoldDB" id="A3K5I4"/>
<organism evidence="3 4">
    <name type="scientific">Sagittula stellata (strain ATCC 700073 / DSM 11524 / E-37)</name>
    <dbReference type="NCBI Taxonomy" id="388399"/>
    <lineage>
        <taxon>Bacteria</taxon>
        <taxon>Pseudomonadati</taxon>
        <taxon>Pseudomonadota</taxon>
        <taxon>Alphaproteobacteria</taxon>
        <taxon>Rhodobacterales</taxon>
        <taxon>Roseobacteraceae</taxon>
        <taxon>Sagittula</taxon>
    </lineage>
</organism>
<feature type="transmembrane region" description="Helical" evidence="2">
    <location>
        <begin position="6"/>
        <end position="22"/>
    </location>
</feature>
<protein>
    <submittedName>
        <fullName evidence="3">Uncharacterized protein</fullName>
    </submittedName>
</protein>
<evidence type="ECO:0000256" key="1">
    <source>
        <dbReference type="SAM" id="MobiDB-lite"/>
    </source>
</evidence>
<dbReference type="EMBL" id="AAYA01000009">
    <property type="protein sequence ID" value="EBA07373.1"/>
    <property type="molecule type" value="Genomic_DNA"/>
</dbReference>
<proteinExistence type="predicted"/>
<evidence type="ECO:0000313" key="3">
    <source>
        <dbReference type="EMBL" id="EBA07373.1"/>
    </source>
</evidence>
<evidence type="ECO:0000256" key="2">
    <source>
        <dbReference type="SAM" id="Phobius"/>
    </source>
</evidence>
<accession>A3K5I4</accession>
<feature type="compositionally biased region" description="Low complexity" evidence="1">
    <location>
        <begin position="62"/>
        <end position="73"/>
    </location>
</feature>
<dbReference type="Proteomes" id="UP000005713">
    <property type="component" value="Unassembled WGS sequence"/>
</dbReference>
<sequence>MTGDIVFFLILVLLAGLAIRSVRDRRRRKRRRDTLHRDGDGVWLWTDFDGTEHRSNSHPDRGCGASGTSDDASSGGGDGGGD</sequence>
<evidence type="ECO:0000313" key="4">
    <source>
        <dbReference type="Proteomes" id="UP000005713"/>
    </source>
</evidence>